<proteinExistence type="predicted"/>
<dbReference type="Proteomes" id="UP000182130">
    <property type="component" value="Unassembled WGS sequence"/>
</dbReference>
<keyword evidence="3" id="KW-1185">Reference proteome</keyword>
<gene>
    <name evidence="2" type="ORF">SAMN05216555_10171</name>
</gene>
<sequence>MSITGYRRPLTIAAAVVALLSLAAVGGVMAIAAAGSAAPAWMTSLALYGLPAAFLAMLVLVVDAVVQRRRK</sequence>
<evidence type="ECO:0000256" key="1">
    <source>
        <dbReference type="SAM" id="Phobius"/>
    </source>
</evidence>
<reference evidence="3" key="1">
    <citation type="submission" date="2016-10" db="EMBL/GenBank/DDBJ databases">
        <authorList>
            <person name="Varghese N."/>
            <person name="Submissions S."/>
        </authorList>
    </citation>
    <scope>NUCLEOTIDE SEQUENCE [LARGE SCALE GENOMIC DNA]</scope>
    <source>
        <strain evidence="3">CGMCC 1.10783</strain>
    </source>
</reference>
<feature type="transmembrane region" description="Helical" evidence="1">
    <location>
        <begin position="47"/>
        <end position="66"/>
    </location>
</feature>
<name>A0A1G8HYE9_9MICC</name>
<keyword evidence="1" id="KW-1133">Transmembrane helix</keyword>
<accession>A0A1G8HYE9</accession>
<evidence type="ECO:0000313" key="2">
    <source>
        <dbReference type="EMBL" id="SDI11699.1"/>
    </source>
</evidence>
<keyword evidence="1" id="KW-0472">Membrane</keyword>
<keyword evidence="1" id="KW-0812">Transmembrane</keyword>
<evidence type="ECO:0000313" key="3">
    <source>
        <dbReference type="Proteomes" id="UP000182130"/>
    </source>
</evidence>
<dbReference type="RefSeq" id="WP_074586014.1">
    <property type="nucleotide sequence ID" value="NZ_FNEI01000001.1"/>
</dbReference>
<organism evidence="2 3">
    <name type="scientific">Arthrobacter cupressi</name>
    <dbReference type="NCBI Taxonomy" id="1045773"/>
    <lineage>
        <taxon>Bacteria</taxon>
        <taxon>Bacillati</taxon>
        <taxon>Actinomycetota</taxon>
        <taxon>Actinomycetes</taxon>
        <taxon>Micrococcales</taxon>
        <taxon>Micrococcaceae</taxon>
        <taxon>Arthrobacter</taxon>
    </lineage>
</organism>
<protein>
    <submittedName>
        <fullName evidence="2">Uncharacterized protein</fullName>
    </submittedName>
</protein>
<dbReference type="STRING" id="1045773.SAMN05216555_10171"/>
<dbReference type="AlphaFoldDB" id="A0A1G8HYE9"/>
<dbReference type="EMBL" id="FNEI01000001">
    <property type="protein sequence ID" value="SDI11699.1"/>
    <property type="molecule type" value="Genomic_DNA"/>
</dbReference>